<dbReference type="AlphaFoldDB" id="A0A382IYC7"/>
<gene>
    <name evidence="1" type="ORF">METZ01_LOCUS257698</name>
</gene>
<feature type="non-terminal residue" evidence="1">
    <location>
        <position position="300"/>
    </location>
</feature>
<proteinExistence type="predicted"/>
<accession>A0A382IYC7</accession>
<reference evidence="1" key="1">
    <citation type="submission" date="2018-05" db="EMBL/GenBank/DDBJ databases">
        <authorList>
            <person name="Lanie J.A."/>
            <person name="Ng W.-L."/>
            <person name="Kazmierczak K.M."/>
            <person name="Andrzejewski T.M."/>
            <person name="Davidsen T.M."/>
            <person name="Wayne K.J."/>
            <person name="Tettelin H."/>
            <person name="Glass J.I."/>
            <person name="Rusch D."/>
            <person name="Podicherti R."/>
            <person name="Tsui H.-C.T."/>
            <person name="Winkler M.E."/>
        </authorList>
    </citation>
    <scope>NUCLEOTIDE SEQUENCE</scope>
</reference>
<evidence type="ECO:0000313" key="1">
    <source>
        <dbReference type="EMBL" id="SVC04844.1"/>
    </source>
</evidence>
<dbReference type="EMBL" id="UINC01070582">
    <property type="protein sequence ID" value="SVC04844.1"/>
    <property type="molecule type" value="Genomic_DNA"/>
</dbReference>
<protein>
    <submittedName>
        <fullName evidence="1">Uncharacterized protein</fullName>
    </submittedName>
</protein>
<dbReference type="Pfam" id="PF19782">
    <property type="entry name" value="DUF6267"/>
    <property type="match status" value="1"/>
</dbReference>
<organism evidence="1">
    <name type="scientific">marine metagenome</name>
    <dbReference type="NCBI Taxonomy" id="408172"/>
    <lineage>
        <taxon>unclassified sequences</taxon>
        <taxon>metagenomes</taxon>
        <taxon>ecological metagenomes</taxon>
    </lineage>
</organism>
<sequence>MLITEVLKPRSGWQTLTESSDKNLHLEHLEDLILNDGYNGANTALKYINALRMMLNTGGEGQSKVTVKWDGAPAIFCGTDPVDGQFFVGTKAVFGKTERKTAKTNLQIDKWYPNEGLNKKLRIALVELKKLNIQGVLQGDMMFTAEDIQTATINGEDVYTFTPNTITYSVPVDSDIGKKIKAAKIGIVFHTTYTGETVADMKAQFGAKVGSLTQTSSVWFDDAYYKDVGGKATLTSKENEVISKGLGQAQITLKKATPKTFNTFLQDPVLATWLKPFINKKITAGQSVGEPIQFVKEFIE</sequence>
<dbReference type="InterPro" id="IPR046234">
    <property type="entry name" value="DUF6267"/>
</dbReference>
<name>A0A382IYC7_9ZZZZ</name>